<evidence type="ECO:0000256" key="5">
    <source>
        <dbReference type="ARBA" id="ARBA00023277"/>
    </source>
</evidence>
<evidence type="ECO:0000256" key="4">
    <source>
        <dbReference type="ARBA" id="ARBA00023157"/>
    </source>
</evidence>
<dbReference type="Pfam" id="PF01341">
    <property type="entry name" value="Glyco_hydro_6"/>
    <property type="match status" value="1"/>
</dbReference>
<accession>A0ABR9DLG8</accession>
<evidence type="ECO:0000256" key="6">
    <source>
        <dbReference type="ARBA" id="ARBA00023295"/>
    </source>
</evidence>
<comment type="similarity">
    <text evidence="10">Belongs to the glycosyl hydrolase family 6.</text>
</comment>
<dbReference type="EMBL" id="JACZDF010000001">
    <property type="protein sequence ID" value="MBD9697981.1"/>
    <property type="molecule type" value="Genomic_DNA"/>
</dbReference>
<evidence type="ECO:0000256" key="9">
    <source>
        <dbReference type="PROSITE-ProRule" id="PRU10057"/>
    </source>
</evidence>
<keyword evidence="5 10" id="KW-0119">Carbohydrate metabolism</keyword>
<dbReference type="PRINTS" id="PR00733">
    <property type="entry name" value="GLHYDRLASE6"/>
</dbReference>
<dbReference type="Gene3D" id="3.20.20.40">
    <property type="entry name" value="1, 4-beta cellobiohydrolase"/>
    <property type="match status" value="1"/>
</dbReference>
<keyword evidence="7 10" id="KW-0624">Polysaccharide degradation</keyword>
<proteinExistence type="inferred from homology"/>
<gene>
    <name evidence="11" type="ORF">IGS67_00495</name>
</gene>
<dbReference type="Proteomes" id="UP000642107">
    <property type="component" value="Unassembled WGS sequence"/>
</dbReference>
<organism evidence="11 12">
    <name type="scientific">Flavimobilis rhizosphaerae</name>
    <dbReference type="NCBI Taxonomy" id="2775421"/>
    <lineage>
        <taxon>Bacteria</taxon>
        <taxon>Bacillati</taxon>
        <taxon>Actinomycetota</taxon>
        <taxon>Actinomycetes</taxon>
        <taxon>Micrococcales</taxon>
        <taxon>Jonesiaceae</taxon>
        <taxon>Flavimobilis</taxon>
    </lineage>
</organism>
<feature type="signal peptide" evidence="10">
    <location>
        <begin position="1"/>
        <end position="28"/>
    </location>
</feature>
<evidence type="ECO:0000256" key="7">
    <source>
        <dbReference type="ARBA" id="ARBA00023326"/>
    </source>
</evidence>
<keyword evidence="4" id="KW-1015">Disulfide bond</keyword>
<dbReference type="PIRSF" id="PIRSF001100">
    <property type="entry name" value="Beta_cellobiohydrolase"/>
    <property type="match status" value="1"/>
</dbReference>
<keyword evidence="1 10" id="KW-0732">Signal</keyword>
<dbReference type="PROSITE" id="PS00656">
    <property type="entry name" value="GLYCOSYL_HYDROL_F6_2"/>
    <property type="match status" value="1"/>
</dbReference>
<dbReference type="GO" id="GO:0016787">
    <property type="term" value="F:hydrolase activity"/>
    <property type="evidence" value="ECO:0007669"/>
    <property type="project" value="UniProtKB-KW"/>
</dbReference>
<dbReference type="InterPro" id="IPR001524">
    <property type="entry name" value="Glyco_hydro_6_CS"/>
</dbReference>
<keyword evidence="3 10" id="KW-0136">Cellulose degradation</keyword>
<protein>
    <recommendedName>
        <fullName evidence="10">Glucanase</fullName>
        <ecNumber evidence="10">3.2.1.-</ecNumber>
    </recommendedName>
</protein>
<keyword evidence="6 10" id="KW-0326">Glycosidase</keyword>
<evidence type="ECO:0000313" key="12">
    <source>
        <dbReference type="Proteomes" id="UP000642107"/>
    </source>
</evidence>
<dbReference type="InterPro" id="IPR036434">
    <property type="entry name" value="Beta_cellobiohydrolase_sf"/>
</dbReference>
<dbReference type="SUPFAM" id="SSF51989">
    <property type="entry name" value="Glycosyl hydrolases family 6, cellulases"/>
    <property type="match status" value="1"/>
</dbReference>
<dbReference type="RefSeq" id="WP_192276695.1">
    <property type="nucleotide sequence ID" value="NZ_JACZDF010000001.1"/>
</dbReference>
<evidence type="ECO:0000256" key="8">
    <source>
        <dbReference type="PROSITE-ProRule" id="PRU10056"/>
    </source>
</evidence>
<feature type="active site" evidence="8">
    <location>
        <position position="145"/>
    </location>
</feature>
<keyword evidence="2 10" id="KW-0378">Hydrolase</keyword>
<evidence type="ECO:0000256" key="10">
    <source>
        <dbReference type="RuleBase" id="RU361186"/>
    </source>
</evidence>
<reference evidence="11 12" key="1">
    <citation type="submission" date="2020-09" db="EMBL/GenBank/DDBJ databases">
        <title>Flavimobilis rhizosphaerae sp. nov., isolated from rhizosphere soil of Spartina alterniflora.</title>
        <authorList>
            <person name="Hanqin C."/>
        </authorList>
    </citation>
    <scope>NUCLEOTIDE SEQUENCE [LARGE SCALE GENOMIC DNA]</scope>
    <source>
        <strain evidence="11 12">GY 10621</strain>
    </source>
</reference>
<dbReference type="EC" id="3.2.1.-" evidence="10"/>
<dbReference type="PANTHER" id="PTHR34876">
    <property type="match status" value="1"/>
</dbReference>
<comment type="caution">
    <text evidence="11">The sequence shown here is derived from an EMBL/GenBank/DDBJ whole genome shotgun (WGS) entry which is preliminary data.</text>
</comment>
<feature type="active site" description="Proton donor" evidence="9">
    <location>
        <position position="182"/>
    </location>
</feature>
<evidence type="ECO:0000256" key="3">
    <source>
        <dbReference type="ARBA" id="ARBA00023001"/>
    </source>
</evidence>
<dbReference type="PROSITE" id="PS00655">
    <property type="entry name" value="GLYCOSYL_HYDROL_F6_1"/>
    <property type="match status" value="1"/>
</dbReference>
<name>A0ABR9DLG8_9MICO</name>
<feature type="chain" id="PRO_5044968959" description="Glucanase" evidence="10">
    <location>
        <begin position="29"/>
        <end position="353"/>
    </location>
</feature>
<keyword evidence="12" id="KW-1185">Reference proteome</keyword>
<dbReference type="PANTHER" id="PTHR34876:SF4">
    <property type="entry name" value="1,4-BETA-D-GLUCAN CELLOBIOHYDROLASE C-RELATED"/>
    <property type="match status" value="1"/>
</dbReference>
<sequence>MRALHHRSLVVGLLALGLAAGTGLPAAAVPAAAASAVASVVSAAPGDGPTVSVSRTGGRTAARTARKLYVDPTSQAASAAAAARRDGRRSTAKKLDVIATAPQARWFGTWNQTRTVKAEVRAYVKAAQKKKRVAQLVLYAIPDRDCGGWSSGGFSATEYRAWIRQVAAGLKGSKAVVVLEPDSLGHTCGGSQRTALLKDATSRLAKAGAWVYLDGGHSRWNSPATAAKRLKAAGVSKARGFAVNVSNFNSTKAEVAYGRKVAAQLAKRGVSSTHRKFVVDTSRNGRATANGQWCNPGGQGLGLRPRWVSSGGVDAYLWVKRPGESDGACGGGPAAGEWFESYALGLVARRVKG</sequence>
<evidence type="ECO:0000256" key="2">
    <source>
        <dbReference type="ARBA" id="ARBA00022801"/>
    </source>
</evidence>
<evidence type="ECO:0000313" key="11">
    <source>
        <dbReference type="EMBL" id="MBD9697981.1"/>
    </source>
</evidence>
<dbReference type="InterPro" id="IPR016288">
    <property type="entry name" value="Beta_cellobiohydrolase"/>
</dbReference>
<evidence type="ECO:0000256" key="1">
    <source>
        <dbReference type="ARBA" id="ARBA00022729"/>
    </source>
</evidence>